<keyword evidence="4" id="KW-1185">Reference proteome</keyword>
<name>A0A4S8PY01_9ACTN</name>
<sequence>MTAQSRPSDEVFSAFGSGGTRPEKLDGGRGLTWRAGPVVVRPTGGGDEANWRAGVLERLAHTGEFRTPRPIRAASGQWIEAGWEAWQWVPGAADESRVLDVVKAGKAFHHAISALPRPSFIDTSDDPWARADRIAWGEAPLPADAMLERLAAQFHPVESPSQVIHGDLLGNVLFAEGEPPTIIDWAPYWRPAGLGAAIAVVDAVCWYGSPIELLPAVGQGIPEWEQLLVRAFAFRMATLHLLKVWDSSLADRHAPVTDAIVALVR</sequence>
<gene>
    <name evidence="3" type="ORF">FAB82_22175</name>
</gene>
<comment type="caution">
    <text evidence="3">The sequence shown here is derived from an EMBL/GenBank/DDBJ whole genome shotgun (WGS) entry which is preliminary data.</text>
</comment>
<feature type="region of interest" description="Disordered" evidence="1">
    <location>
        <begin position="1"/>
        <end position="29"/>
    </location>
</feature>
<evidence type="ECO:0000256" key="1">
    <source>
        <dbReference type="SAM" id="MobiDB-lite"/>
    </source>
</evidence>
<evidence type="ECO:0000313" key="4">
    <source>
        <dbReference type="Proteomes" id="UP000308760"/>
    </source>
</evidence>
<dbReference type="EMBL" id="STGY01000072">
    <property type="protein sequence ID" value="THV36490.1"/>
    <property type="molecule type" value="Genomic_DNA"/>
</dbReference>
<dbReference type="RefSeq" id="WP_136536733.1">
    <property type="nucleotide sequence ID" value="NZ_STGY01000072.1"/>
</dbReference>
<dbReference type="SUPFAM" id="SSF56112">
    <property type="entry name" value="Protein kinase-like (PK-like)"/>
    <property type="match status" value="1"/>
</dbReference>
<feature type="domain" description="Aminoglycoside phosphotransferase" evidence="2">
    <location>
        <begin position="53"/>
        <end position="186"/>
    </location>
</feature>
<dbReference type="InterPro" id="IPR011009">
    <property type="entry name" value="Kinase-like_dom_sf"/>
</dbReference>
<dbReference type="AlphaFoldDB" id="A0A4S8PY01"/>
<proteinExistence type="predicted"/>
<accession>A0A4S8PY01</accession>
<dbReference type="OrthoDB" id="4427130at2"/>
<dbReference type="Pfam" id="PF01636">
    <property type="entry name" value="APH"/>
    <property type="match status" value="1"/>
</dbReference>
<reference evidence="3 4" key="2">
    <citation type="submission" date="2019-05" db="EMBL/GenBank/DDBJ databases">
        <title>Glycomyces buryatensis sp. nov.</title>
        <authorList>
            <person name="Nikitina E."/>
        </authorList>
    </citation>
    <scope>NUCLEOTIDE SEQUENCE [LARGE SCALE GENOMIC DNA]</scope>
    <source>
        <strain evidence="3 4">18</strain>
    </source>
</reference>
<evidence type="ECO:0000259" key="2">
    <source>
        <dbReference type="Pfam" id="PF01636"/>
    </source>
</evidence>
<reference evidence="4" key="1">
    <citation type="submission" date="2019-04" db="EMBL/GenBank/DDBJ databases">
        <title>Nocardioides xinjiangensis sp. nov.</title>
        <authorList>
            <person name="Liu S."/>
        </authorList>
    </citation>
    <scope>NUCLEOTIDE SEQUENCE [LARGE SCALE GENOMIC DNA]</scope>
    <source>
        <strain evidence="4">18</strain>
    </source>
</reference>
<evidence type="ECO:0000313" key="3">
    <source>
        <dbReference type="EMBL" id="THV36490.1"/>
    </source>
</evidence>
<dbReference type="Proteomes" id="UP000308760">
    <property type="component" value="Unassembled WGS sequence"/>
</dbReference>
<organism evidence="3 4">
    <name type="scientific">Glycomyces buryatensis</name>
    <dbReference type="NCBI Taxonomy" id="2570927"/>
    <lineage>
        <taxon>Bacteria</taxon>
        <taxon>Bacillati</taxon>
        <taxon>Actinomycetota</taxon>
        <taxon>Actinomycetes</taxon>
        <taxon>Glycomycetales</taxon>
        <taxon>Glycomycetaceae</taxon>
        <taxon>Glycomyces</taxon>
    </lineage>
</organism>
<dbReference type="InterPro" id="IPR002575">
    <property type="entry name" value="Aminoglycoside_PTrfase"/>
</dbReference>
<protein>
    <recommendedName>
        <fullName evidence="2">Aminoglycoside phosphotransferase domain-containing protein</fullName>
    </recommendedName>
</protein>